<dbReference type="GO" id="GO:0060628">
    <property type="term" value="P:regulation of ER to Golgi vesicle-mediated transport"/>
    <property type="evidence" value="ECO:0007669"/>
    <property type="project" value="TreeGrafter"/>
</dbReference>
<dbReference type="InterPro" id="IPR007528">
    <property type="entry name" value="RINT1_Tip20"/>
</dbReference>
<feature type="compositionally biased region" description="Low complexity" evidence="1">
    <location>
        <begin position="184"/>
        <end position="197"/>
    </location>
</feature>
<dbReference type="GO" id="GO:0006888">
    <property type="term" value="P:endoplasmic reticulum to Golgi vesicle-mediated transport"/>
    <property type="evidence" value="ECO:0007669"/>
    <property type="project" value="InterPro"/>
</dbReference>
<dbReference type="GO" id="GO:0006890">
    <property type="term" value="P:retrograde vesicle-mediated transport, Golgi to endoplasmic reticulum"/>
    <property type="evidence" value="ECO:0007669"/>
    <property type="project" value="InterPro"/>
</dbReference>
<reference evidence="2 3" key="1">
    <citation type="journal article" date="2024" name="Nat. Commun.">
        <title>Phylogenomics reveals the evolutionary origins of lichenization in chlorophyte algae.</title>
        <authorList>
            <person name="Puginier C."/>
            <person name="Libourel C."/>
            <person name="Otte J."/>
            <person name="Skaloud P."/>
            <person name="Haon M."/>
            <person name="Grisel S."/>
            <person name="Petersen M."/>
            <person name="Berrin J.G."/>
            <person name="Delaux P.M."/>
            <person name="Dal Grande F."/>
            <person name="Keller J."/>
        </authorList>
    </citation>
    <scope>NUCLEOTIDE SEQUENCE [LARGE SCALE GENOMIC DNA]</scope>
    <source>
        <strain evidence="2 3">SAG 2523</strain>
    </source>
</reference>
<keyword evidence="3" id="KW-1185">Reference proteome</keyword>
<dbReference type="Gene3D" id="1.20.58.670">
    <property type="entry name" value="Dsl1p vesicle tethering complex, Tip20p subunit, domain D"/>
    <property type="match status" value="1"/>
</dbReference>
<comment type="caution">
    <text evidence="2">The sequence shown here is derived from an EMBL/GenBank/DDBJ whole genome shotgun (WGS) entry which is preliminary data.</text>
</comment>
<evidence type="ECO:0000313" key="2">
    <source>
        <dbReference type="EMBL" id="KAK9853117.1"/>
    </source>
</evidence>
<organism evidence="2 3">
    <name type="scientific">Apatococcus fuscideae</name>
    <dbReference type="NCBI Taxonomy" id="2026836"/>
    <lineage>
        <taxon>Eukaryota</taxon>
        <taxon>Viridiplantae</taxon>
        <taxon>Chlorophyta</taxon>
        <taxon>core chlorophytes</taxon>
        <taxon>Trebouxiophyceae</taxon>
        <taxon>Chlorellales</taxon>
        <taxon>Chlorellaceae</taxon>
        <taxon>Apatococcus</taxon>
    </lineage>
</organism>
<name>A0AAW1SQG2_9CHLO</name>
<sequence>MQENDKQLKAAQQREATSLSQLRNFACRGLPPADLLIPEAGLDHQQAGPPLPETLAQCIEELGSLQPAKEFTEALMLLRGLVKSLEKRMRKMDPIPEPDGEGQAWLENLSVALQAHATVGSQAETVAGLAQASLPVELQQEADGSLSHASFARDTLITLQRRFIHSRLAALSWPPSLSQLEASDASSASANGAGDPPAVSPTPIQFSSMTNGLKAHGQGFLQDLPSPNGPPRPSAGGMVPAWRGFDAPQDLKVSDELKKALLAFIGMQRCVQQASFEIAVTEENSQDGPMLWAVEALAEPIAGTYHLPFELARALRCSVQEVLRTSWLPRLAAMADANLWLHFAEKAVEFERNLAPLRGLPIPPGSAEGAAAQVWVHGGCMEVVSEEEQWAQGWLGAEAAEAVAQVEAAVDSPSAWSPAEQAWDPAVSGSATWGESKLEEAWESEFWPPCCADSLLQLLRELAGKACWLPEGPDRQQFAAAVPLEAMKAFRTKMQIIGRTADEFGDLAGPVWAPRVSACICAARYMVQSLREPSPLLLTLDEELPIPNGKRRGRSLLDGEASSFESASRRWCLRMAKAVAEKFADETARYRRRSHLDNFASTGPRPGGPSRELSGGLDWLAGCLSMLSQHLDSVAFREVWRSAAIALNRLLYNDVATEAHFSSEGAEQFAGDCQALQAAFRRWTPRPGAHFRELTEACALLSMEPAAAAQLVASLHSQPADERGSCPALTTLQVARLSRDQALCVLERRIDLLPLIPQPASR</sequence>
<dbReference type="EMBL" id="JALJOV010001156">
    <property type="protein sequence ID" value="KAK9853117.1"/>
    <property type="molecule type" value="Genomic_DNA"/>
</dbReference>
<proteinExistence type="predicted"/>
<dbReference type="InterPro" id="IPR042044">
    <property type="entry name" value="EXOC6PINT-1/Sec15/Tip20_C_dom2"/>
</dbReference>
<dbReference type="Proteomes" id="UP001485043">
    <property type="component" value="Unassembled WGS sequence"/>
</dbReference>
<dbReference type="PANTHER" id="PTHR13520:SF0">
    <property type="entry name" value="RAD50-INTERACTING PROTEIN 1"/>
    <property type="match status" value="1"/>
</dbReference>
<evidence type="ECO:0008006" key="4">
    <source>
        <dbReference type="Google" id="ProtNLM"/>
    </source>
</evidence>
<feature type="region of interest" description="Disordered" evidence="1">
    <location>
        <begin position="184"/>
        <end position="237"/>
    </location>
</feature>
<dbReference type="AlphaFoldDB" id="A0AAW1SQG2"/>
<dbReference type="PANTHER" id="PTHR13520">
    <property type="entry name" value="RAD50-INTERACTING PROTEIN 1 RINT-1"/>
    <property type="match status" value="1"/>
</dbReference>
<dbReference type="GO" id="GO:0070939">
    <property type="term" value="C:Dsl1/NZR complex"/>
    <property type="evidence" value="ECO:0007669"/>
    <property type="project" value="InterPro"/>
</dbReference>
<dbReference type="PROSITE" id="PS51386">
    <property type="entry name" value="RINT1_TIP20"/>
    <property type="match status" value="1"/>
</dbReference>
<evidence type="ECO:0000256" key="1">
    <source>
        <dbReference type="SAM" id="MobiDB-lite"/>
    </source>
</evidence>
<dbReference type="Pfam" id="PF04437">
    <property type="entry name" value="RINT1_TIP1"/>
    <property type="match status" value="1"/>
</dbReference>
<evidence type="ECO:0000313" key="3">
    <source>
        <dbReference type="Proteomes" id="UP001485043"/>
    </source>
</evidence>
<gene>
    <name evidence="2" type="ORF">WJX84_011625</name>
</gene>
<protein>
    <recommendedName>
        <fullName evidence="4">Rab3 GTPase-activating protein catalytic subunit</fullName>
    </recommendedName>
</protein>
<accession>A0AAW1SQG2</accession>
<feature type="compositionally biased region" description="Polar residues" evidence="1">
    <location>
        <begin position="202"/>
        <end position="211"/>
    </location>
</feature>